<accession>D5VQL4</accession>
<gene>
    <name evidence="3" type="ordered locus">Metin_0196</name>
</gene>
<dbReference type="GO" id="GO:0006571">
    <property type="term" value="P:tyrosine biosynthetic process"/>
    <property type="evidence" value="ECO:0007669"/>
    <property type="project" value="InterPro"/>
</dbReference>
<dbReference type="OrthoDB" id="24743at2157"/>
<dbReference type="InterPro" id="IPR003099">
    <property type="entry name" value="Prephen_DH"/>
</dbReference>
<dbReference type="Pfam" id="PF02153">
    <property type="entry name" value="PDH_N"/>
    <property type="match status" value="1"/>
</dbReference>
<dbReference type="Gene3D" id="1.10.3660.10">
    <property type="entry name" value="6-phosphogluconate dehydrogenase C-terminal like domain"/>
    <property type="match status" value="1"/>
</dbReference>
<keyword evidence="4" id="KW-1185">Reference proteome</keyword>
<dbReference type="KEGG" id="mif:Metin_0196"/>
<evidence type="ECO:0000256" key="1">
    <source>
        <dbReference type="ARBA" id="ARBA00023002"/>
    </source>
</evidence>
<dbReference type="NCBIfam" id="NF006408">
    <property type="entry name" value="PRK08655.1-2"/>
    <property type="match status" value="1"/>
</dbReference>
<dbReference type="Pfam" id="PF20463">
    <property type="entry name" value="PDH_C"/>
    <property type="match status" value="1"/>
</dbReference>
<evidence type="ECO:0000259" key="2">
    <source>
        <dbReference type="PROSITE" id="PS51176"/>
    </source>
</evidence>
<evidence type="ECO:0000313" key="4">
    <source>
        <dbReference type="Proteomes" id="UP000002061"/>
    </source>
</evidence>
<name>D5VQL4_METIM</name>
<dbReference type="SUPFAM" id="SSF48179">
    <property type="entry name" value="6-phosphogluconate dehydrogenase C-terminal domain-like"/>
    <property type="match status" value="1"/>
</dbReference>
<dbReference type="InterPro" id="IPR046826">
    <property type="entry name" value="PDH_N"/>
</dbReference>
<dbReference type="STRING" id="573063.Metin_0196"/>
<feature type="domain" description="Prephenate/arogenate dehydrogenase" evidence="2">
    <location>
        <begin position="1"/>
        <end position="283"/>
    </location>
</feature>
<dbReference type="Gene3D" id="3.40.50.720">
    <property type="entry name" value="NAD(P)-binding Rossmann-like Domain"/>
    <property type="match status" value="1"/>
</dbReference>
<dbReference type="AlphaFoldDB" id="D5VQL4"/>
<dbReference type="InterPro" id="IPR036291">
    <property type="entry name" value="NAD(P)-bd_dom_sf"/>
</dbReference>
<dbReference type="GO" id="GO:0008977">
    <property type="term" value="F:prephenate dehydrogenase (NAD+) activity"/>
    <property type="evidence" value="ECO:0007669"/>
    <property type="project" value="InterPro"/>
</dbReference>
<dbReference type="GO" id="GO:0070403">
    <property type="term" value="F:NAD+ binding"/>
    <property type="evidence" value="ECO:0007669"/>
    <property type="project" value="InterPro"/>
</dbReference>
<dbReference type="PROSITE" id="PS51176">
    <property type="entry name" value="PDH_ADH"/>
    <property type="match status" value="1"/>
</dbReference>
<dbReference type="SUPFAM" id="SSF51735">
    <property type="entry name" value="NAD(P)-binding Rossmann-fold domains"/>
    <property type="match status" value="1"/>
</dbReference>
<reference evidence="3" key="1">
    <citation type="submission" date="2010-04" db="EMBL/GenBank/DDBJ databases">
        <title>Complete sequence of Methanocaldococcus infernus ME.</title>
        <authorList>
            <consortium name="US DOE Joint Genome Institute"/>
            <person name="Lucas S."/>
            <person name="Copeland A."/>
            <person name="Lapidus A."/>
            <person name="Cheng J.-F."/>
            <person name="Bruce D."/>
            <person name="Goodwin L."/>
            <person name="Pitluck S."/>
            <person name="Munk A.C."/>
            <person name="Detter J.C."/>
            <person name="Han C."/>
            <person name="Tapia R."/>
            <person name="Land M."/>
            <person name="Hauser L."/>
            <person name="Kyrpides N."/>
            <person name="Mikhailova N."/>
            <person name="Sieprawska-Lupa M."/>
            <person name="Whitman W.B."/>
            <person name="Woyke T."/>
        </authorList>
    </citation>
    <scope>NUCLEOTIDE SEQUENCE [LARGE SCALE GENOMIC DNA]</scope>
    <source>
        <strain evidence="3">ME</strain>
    </source>
</reference>
<dbReference type="InterPro" id="IPR008299">
    <property type="entry name" value="Prep_DH/arog_DH"/>
</dbReference>
<evidence type="ECO:0000313" key="3">
    <source>
        <dbReference type="EMBL" id="ADG12867.1"/>
    </source>
</evidence>
<dbReference type="GO" id="GO:0004665">
    <property type="term" value="F:prephenate dehydrogenase (NADP+) activity"/>
    <property type="evidence" value="ECO:0007669"/>
    <property type="project" value="InterPro"/>
</dbReference>
<dbReference type="PIRSF" id="PIRSF006549">
    <property type="entry name" value="PDH_arog_dh_reg"/>
    <property type="match status" value="1"/>
</dbReference>
<protein>
    <submittedName>
        <fullName evidence="3">Prephenate dehydrogenase</fullName>
    </submittedName>
</protein>
<dbReference type="PANTHER" id="PTHR21363:SF0">
    <property type="entry name" value="PREPHENATE DEHYDROGENASE [NADP(+)]"/>
    <property type="match status" value="1"/>
</dbReference>
<dbReference type="InterPro" id="IPR046825">
    <property type="entry name" value="PDH_C"/>
</dbReference>
<dbReference type="NCBIfam" id="NF006410">
    <property type="entry name" value="PRK08655.1-4"/>
    <property type="match status" value="1"/>
</dbReference>
<dbReference type="HOGENOM" id="CLU_036672_1_0_2"/>
<dbReference type="EMBL" id="CP002009">
    <property type="protein sequence ID" value="ADG12867.1"/>
    <property type="molecule type" value="Genomic_DNA"/>
</dbReference>
<dbReference type="PANTHER" id="PTHR21363">
    <property type="entry name" value="PREPHENATE DEHYDROGENASE"/>
    <property type="match status" value="1"/>
</dbReference>
<dbReference type="Proteomes" id="UP000002061">
    <property type="component" value="Chromosome"/>
</dbReference>
<sequence>MKISIIGGTDGLGKWLAKFLKSRGFEVIVTGRDIKKGKEVEKELGVRFLNNNVEAAKLGDIVIISVPINVTERVIKEVAPHVREGSLLMDVTSIKEIPSKAMEKYAKEGVTVIPSHPMFGPTAPSLERQVVILTPSEKHKKSEWFNKVYNFLKKEGARVYILKPEVHDKIMAVVQGLTHYSIISLASTLKELNVDIKESRKFASPVYELILSLIGRIIGQNPYLYADIQMFNPRIEKIHKTFINECIKIHELVKSKDREGFVKLMKEAAKHFGNEAKRGAYYSDKAIFALTREIEELKKNIGKEIAVKNLDSENIHIGTLKEVEDDYLTLKKNGKEVKLNILRTEVYYNVDEIKKKLFERKYFDISVLFNKDVNEKIIEELLKKLFDLEIIDIYELNDKKSVTFRLYGYSKEELREKERKFKEIIKNIGGSLRYEDRS</sequence>
<dbReference type="eggNOG" id="arCOG00245">
    <property type="taxonomic scope" value="Archaea"/>
</dbReference>
<proteinExistence type="predicted"/>
<dbReference type="RefSeq" id="WP_013099613.1">
    <property type="nucleotide sequence ID" value="NC_014122.1"/>
</dbReference>
<dbReference type="InterPro" id="IPR008927">
    <property type="entry name" value="6-PGluconate_DH-like_C_sf"/>
</dbReference>
<organism evidence="3 4">
    <name type="scientific">Methanocaldococcus infernus (strain DSM 11812 / JCM 15783 / ME)</name>
    <dbReference type="NCBI Taxonomy" id="573063"/>
    <lineage>
        <taxon>Archaea</taxon>
        <taxon>Methanobacteriati</taxon>
        <taxon>Methanobacteriota</taxon>
        <taxon>Methanomada group</taxon>
        <taxon>Methanococci</taxon>
        <taxon>Methanococcales</taxon>
        <taxon>Methanocaldococcaceae</taxon>
        <taxon>Methanocaldococcus</taxon>
    </lineage>
</organism>
<keyword evidence="1" id="KW-0560">Oxidoreductase</keyword>
<dbReference type="InterPro" id="IPR050812">
    <property type="entry name" value="Preph/Arog_dehydrog"/>
</dbReference>
<dbReference type="GeneID" id="9131196"/>